<evidence type="ECO:0000256" key="1">
    <source>
        <dbReference type="ARBA" id="ARBA00022723"/>
    </source>
</evidence>
<evidence type="ECO:0000256" key="6">
    <source>
        <dbReference type="PROSITE-ProRule" id="PRU00042"/>
    </source>
</evidence>
<dbReference type="Gene3D" id="3.30.160.60">
    <property type="entry name" value="Classic Zinc Finger"/>
    <property type="match status" value="1"/>
</dbReference>
<dbReference type="GO" id="GO:0006351">
    <property type="term" value="P:DNA-templated transcription"/>
    <property type="evidence" value="ECO:0007669"/>
    <property type="project" value="InterPro"/>
</dbReference>
<protein>
    <recommendedName>
        <fullName evidence="12">Zn(2)-C6 fungal-type domain-containing protein</fullName>
    </recommendedName>
</protein>
<evidence type="ECO:0000256" key="5">
    <source>
        <dbReference type="ARBA" id="ARBA00023242"/>
    </source>
</evidence>
<dbReference type="STRING" id="47427.A0A2H3ECY9"/>
<dbReference type="SUPFAM" id="SSF57701">
    <property type="entry name" value="Zn2/Cys6 DNA-binding domain"/>
    <property type="match status" value="1"/>
</dbReference>
<keyword evidence="6" id="KW-0863">Zinc-finger</keyword>
<name>A0A2H3ECY9_ARMGA</name>
<keyword evidence="4" id="KW-0804">Transcription</keyword>
<dbReference type="SMART" id="SM00355">
    <property type="entry name" value="ZnF_C2H2"/>
    <property type="match status" value="2"/>
</dbReference>
<evidence type="ECO:0000259" key="8">
    <source>
        <dbReference type="PROSITE" id="PS50048"/>
    </source>
</evidence>
<dbReference type="GO" id="GO:0008270">
    <property type="term" value="F:zinc ion binding"/>
    <property type="evidence" value="ECO:0007669"/>
    <property type="project" value="UniProtKB-KW"/>
</dbReference>
<keyword evidence="2" id="KW-0862">Zinc</keyword>
<evidence type="ECO:0000256" key="7">
    <source>
        <dbReference type="SAM" id="MobiDB-lite"/>
    </source>
</evidence>
<dbReference type="GO" id="GO:0000981">
    <property type="term" value="F:DNA-binding transcription factor activity, RNA polymerase II-specific"/>
    <property type="evidence" value="ECO:0007669"/>
    <property type="project" value="InterPro"/>
</dbReference>
<proteinExistence type="predicted"/>
<feature type="compositionally biased region" description="Low complexity" evidence="7">
    <location>
        <begin position="149"/>
        <end position="172"/>
    </location>
</feature>
<evidence type="ECO:0008006" key="12">
    <source>
        <dbReference type="Google" id="ProtNLM"/>
    </source>
</evidence>
<dbReference type="GO" id="GO:0003677">
    <property type="term" value="F:DNA binding"/>
    <property type="evidence" value="ECO:0007669"/>
    <property type="project" value="InterPro"/>
</dbReference>
<evidence type="ECO:0000256" key="2">
    <source>
        <dbReference type="ARBA" id="ARBA00022833"/>
    </source>
</evidence>
<dbReference type="OMA" id="VICASGR"/>
<keyword evidence="5" id="KW-0539">Nucleus</keyword>
<dbReference type="PANTHER" id="PTHR47660:SF2">
    <property type="entry name" value="TRANSCRIPTION FACTOR WITH C2H2 AND ZN(2)-CYS(6) DNA BINDING DOMAIN (EUROFUNG)"/>
    <property type="match status" value="1"/>
</dbReference>
<dbReference type="CDD" id="cd12148">
    <property type="entry name" value="fungal_TF_MHR"/>
    <property type="match status" value="1"/>
</dbReference>
<dbReference type="OrthoDB" id="6365676at2759"/>
<dbReference type="Pfam" id="PF00172">
    <property type="entry name" value="Zn_clus"/>
    <property type="match status" value="1"/>
</dbReference>
<reference evidence="11" key="1">
    <citation type="journal article" date="2017" name="Nat. Ecol. Evol.">
        <title>Genome expansion and lineage-specific genetic innovations in the forest pathogenic fungi Armillaria.</title>
        <authorList>
            <person name="Sipos G."/>
            <person name="Prasanna A.N."/>
            <person name="Walter M.C."/>
            <person name="O'Connor E."/>
            <person name="Balint B."/>
            <person name="Krizsan K."/>
            <person name="Kiss B."/>
            <person name="Hess J."/>
            <person name="Varga T."/>
            <person name="Slot J."/>
            <person name="Riley R."/>
            <person name="Boka B."/>
            <person name="Rigling D."/>
            <person name="Barry K."/>
            <person name="Lee J."/>
            <person name="Mihaltcheva S."/>
            <person name="LaButti K."/>
            <person name="Lipzen A."/>
            <person name="Waldron R."/>
            <person name="Moloney N.M."/>
            <person name="Sperisen C."/>
            <person name="Kredics L."/>
            <person name="Vagvoelgyi C."/>
            <person name="Patrignani A."/>
            <person name="Fitzpatrick D."/>
            <person name="Nagy I."/>
            <person name="Doyle S."/>
            <person name="Anderson J.B."/>
            <person name="Grigoriev I.V."/>
            <person name="Gueldener U."/>
            <person name="Muensterkoetter M."/>
            <person name="Nagy L.G."/>
        </authorList>
    </citation>
    <scope>NUCLEOTIDE SEQUENCE [LARGE SCALE GENOMIC DNA]</scope>
    <source>
        <strain evidence="11">Ar21-2</strain>
    </source>
</reference>
<dbReference type="PANTHER" id="PTHR47660">
    <property type="entry name" value="TRANSCRIPTION FACTOR WITH C2H2 AND ZN(2)-CYS(6) DNA BINDING DOMAIN (EUROFUNG)-RELATED-RELATED"/>
    <property type="match status" value="1"/>
</dbReference>
<dbReference type="InParanoid" id="A0A2H3ECY9"/>
<dbReference type="CDD" id="cd00067">
    <property type="entry name" value="GAL4"/>
    <property type="match status" value="1"/>
</dbReference>
<dbReference type="SMART" id="SM00066">
    <property type="entry name" value="GAL4"/>
    <property type="match status" value="1"/>
</dbReference>
<dbReference type="PROSITE" id="PS50157">
    <property type="entry name" value="ZINC_FINGER_C2H2_2"/>
    <property type="match status" value="1"/>
</dbReference>
<dbReference type="Pfam" id="PF04082">
    <property type="entry name" value="Fungal_trans"/>
    <property type="match status" value="1"/>
</dbReference>
<gene>
    <name evidence="10" type="ORF">ARMGADRAFT_1124418</name>
</gene>
<dbReference type="InterPro" id="IPR013087">
    <property type="entry name" value="Znf_C2H2_type"/>
</dbReference>
<feature type="compositionally biased region" description="Basic and acidic residues" evidence="7">
    <location>
        <begin position="138"/>
        <end position="147"/>
    </location>
</feature>
<dbReference type="FunCoup" id="A0A2H3ECY9">
    <property type="interactions" value="10"/>
</dbReference>
<organism evidence="10 11">
    <name type="scientific">Armillaria gallica</name>
    <name type="common">Bulbous honey fungus</name>
    <name type="synonym">Armillaria bulbosa</name>
    <dbReference type="NCBI Taxonomy" id="47427"/>
    <lineage>
        <taxon>Eukaryota</taxon>
        <taxon>Fungi</taxon>
        <taxon>Dikarya</taxon>
        <taxon>Basidiomycota</taxon>
        <taxon>Agaricomycotina</taxon>
        <taxon>Agaricomycetes</taxon>
        <taxon>Agaricomycetidae</taxon>
        <taxon>Agaricales</taxon>
        <taxon>Marasmiineae</taxon>
        <taxon>Physalacriaceae</taxon>
        <taxon>Armillaria</taxon>
    </lineage>
</organism>
<dbReference type="EMBL" id="KZ293647">
    <property type="protein sequence ID" value="PBK99137.1"/>
    <property type="molecule type" value="Genomic_DNA"/>
</dbReference>
<dbReference type="InterPro" id="IPR036864">
    <property type="entry name" value="Zn2-C6_fun-type_DNA-bd_sf"/>
</dbReference>
<evidence type="ECO:0000256" key="4">
    <source>
        <dbReference type="ARBA" id="ARBA00023163"/>
    </source>
</evidence>
<dbReference type="Proteomes" id="UP000217790">
    <property type="component" value="Unassembled WGS sequence"/>
</dbReference>
<evidence type="ECO:0000313" key="10">
    <source>
        <dbReference type="EMBL" id="PBK99137.1"/>
    </source>
</evidence>
<dbReference type="InterPro" id="IPR007219">
    <property type="entry name" value="XnlR_reg_dom"/>
</dbReference>
<feature type="domain" description="C2H2-type" evidence="9">
    <location>
        <begin position="63"/>
        <end position="97"/>
    </location>
</feature>
<feature type="domain" description="Zn(2)-C6 fungal-type" evidence="8">
    <location>
        <begin position="98"/>
        <end position="129"/>
    </location>
</feature>
<keyword evidence="3" id="KW-0805">Transcription regulation</keyword>
<keyword evidence="11" id="KW-1185">Reference proteome</keyword>
<dbReference type="AlphaFoldDB" id="A0A2H3ECY9"/>
<sequence>MTAPSPTYDYVTFQLFDPTKVLDATTKGITSPRSLTCPICSAKYTRPTHWHKHIRSHTYKCMHQCIRCECQFARRDVLKRHLKTCKGALNQHSRKRRACEACVLSRTKCDRQPEQPCSRCVARGGECVFIRHPPQRHPEGEIIDASKDSPSLSASCTPPSPASSSTSTNITSEGETPHSPLTLLGSWEVDRVSQSGSPQIERGQTQLGSERPFNVLYPVDDCLDPHESLSDGLDVSWLNPSRNGVPPCNFSQGHPSPLMDIFASTPEEQDYIRHFFSDFCKHFPLVHPATWSADHKPSILIRAMQACGALFVKTKQAATFIKETLSSRNLLIPEFVSPRTQYSSSIDACIQAGKPEIDRNFIILAVVLLQTVGLFHQDAEQQVTTSVYHHMLVMMIRQTGLVTRLRTWTVPDLNDTFSLEKSWRQWVMQETMKRTLVLSYFHDCCYPVYFSRSASFKSTEFDVNLPCDDDLWNAPNSIEWLELTRRPSCFSTDSTRLSGVNLQQALATLAVESEPLLPHHGYVLVPPPPNSFSHFILIHTILKDIYLLPTSCHPRLQSILYNWLRTWMHCCDLVGPVYNKSSLIHNALQFYWLAQISLCAIENSGSGWLEVSARSGCRFALLREWLERIRLSLQHNREIPARLWGEQMIISSSQVFQVVEFDDTVGSKAEQPNGLFSSFFDVH</sequence>
<dbReference type="InterPro" id="IPR001138">
    <property type="entry name" value="Zn2Cys6_DnaBD"/>
</dbReference>
<dbReference type="PROSITE" id="PS50048">
    <property type="entry name" value="ZN2_CY6_FUNGAL_2"/>
    <property type="match status" value="1"/>
</dbReference>
<accession>A0A2H3ECY9</accession>
<feature type="region of interest" description="Disordered" evidence="7">
    <location>
        <begin position="138"/>
        <end position="182"/>
    </location>
</feature>
<dbReference type="InterPro" id="IPR036236">
    <property type="entry name" value="Znf_C2H2_sf"/>
</dbReference>
<dbReference type="Gene3D" id="4.10.240.10">
    <property type="entry name" value="Zn(2)-C6 fungal-type DNA-binding domain"/>
    <property type="match status" value="1"/>
</dbReference>
<evidence type="ECO:0000313" key="11">
    <source>
        <dbReference type="Proteomes" id="UP000217790"/>
    </source>
</evidence>
<evidence type="ECO:0000256" key="3">
    <source>
        <dbReference type="ARBA" id="ARBA00023015"/>
    </source>
</evidence>
<dbReference type="SUPFAM" id="SSF57667">
    <property type="entry name" value="beta-beta-alpha zinc fingers"/>
    <property type="match status" value="1"/>
</dbReference>
<dbReference type="PROSITE" id="PS00028">
    <property type="entry name" value="ZINC_FINGER_C2H2_1"/>
    <property type="match status" value="1"/>
</dbReference>
<evidence type="ECO:0000259" key="9">
    <source>
        <dbReference type="PROSITE" id="PS50157"/>
    </source>
</evidence>
<keyword evidence="1" id="KW-0479">Metal-binding</keyword>